<evidence type="ECO:0000313" key="8">
    <source>
        <dbReference type="EMBL" id="KAL2093372.1"/>
    </source>
</evidence>
<feature type="transmembrane region" description="Helical" evidence="7">
    <location>
        <begin position="259"/>
        <end position="283"/>
    </location>
</feature>
<dbReference type="Proteomes" id="UP001591681">
    <property type="component" value="Unassembled WGS sequence"/>
</dbReference>
<protein>
    <recommendedName>
        <fullName evidence="10">Dual oxidase maturation factor 1</fullName>
    </recommendedName>
</protein>
<name>A0ABD1K2M3_9TELE</name>
<feature type="transmembrane region" description="Helical" evidence="7">
    <location>
        <begin position="29"/>
        <end position="52"/>
    </location>
</feature>
<evidence type="ECO:0000313" key="9">
    <source>
        <dbReference type="Proteomes" id="UP001591681"/>
    </source>
</evidence>
<reference evidence="8 9" key="1">
    <citation type="submission" date="2024-09" db="EMBL/GenBank/DDBJ databases">
        <title>A chromosome-level genome assembly of Gray's grenadier anchovy, Coilia grayii.</title>
        <authorList>
            <person name="Fu Z."/>
        </authorList>
    </citation>
    <scope>NUCLEOTIDE SEQUENCE [LARGE SCALE GENOMIC DNA]</scope>
    <source>
        <strain evidence="8">G4</strain>
        <tissue evidence="8">Muscle</tissue>
    </source>
</reference>
<comment type="similarity">
    <text evidence="2">Belongs to the DUOXA family.</text>
</comment>
<evidence type="ECO:0000256" key="6">
    <source>
        <dbReference type="ARBA" id="ARBA00023180"/>
    </source>
</evidence>
<dbReference type="InterPro" id="IPR018469">
    <property type="entry name" value="Dual_oxidase_maturation_fac"/>
</dbReference>
<evidence type="ECO:0000256" key="5">
    <source>
        <dbReference type="ARBA" id="ARBA00023136"/>
    </source>
</evidence>
<comment type="subcellular location">
    <subcellularLocation>
        <location evidence="1">Membrane</location>
        <topology evidence="1">Multi-pass membrane protein</topology>
    </subcellularLocation>
</comment>
<evidence type="ECO:0000256" key="7">
    <source>
        <dbReference type="SAM" id="Phobius"/>
    </source>
</evidence>
<comment type="caution">
    <text evidence="8">The sequence shown here is derived from an EMBL/GenBank/DDBJ whole genome shotgun (WGS) entry which is preliminary data.</text>
</comment>
<dbReference type="EMBL" id="JBHFQA010000009">
    <property type="protein sequence ID" value="KAL2093372.1"/>
    <property type="molecule type" value="Genomic_DNA"/>
</dbReference>
<keyword evidence="6" id="KW-0325">Glycoprotein</keyword>
<dbReference type="GO" id="GO:0016020">
    <property type="term" value="C:membrane"/>
    <property type="evidence" value="ECO:0007669"/>
    <property type="project" value="UniProtKB-SubCell"/>
</dbReference>
<evidence type="ECO:0000256" key="2">
    <source>
        <dbReference type="ARBA" id="ARBA00009816"/>
    </source>
</evidence>
<keyword evidence="4 7" id="KW-1133">Transmembrane helix</keyword>
<accession>A0ABD1K2M3</accession>
<gene>
    <name evidence="8" type="ORF">ACEWY4_010684</name>
</gene>
<dbReference type="Pfam" id="PF10204">
    <property type="entry name" value="DuoxA"/>
    <property type="match status" value="1"/>
</dbReference>
<evidence type="ECO:0008006" key="10">
    <source>
        <dbReference type="Google" id="ProtNLM"/>
    </source>
</evidence>
<organism evidence="8 9">
    <name type="scientific">Coilia grayii</name>
    <name type="common">Gray's grenadier anchovy</name>
    <dbReference type="NCBI Taxonomy" id="363190"/>
    <lineage>
        <taxon>Eukaryota</taxon>
        <taxon>Metazoa</taxon>
        <taxon>Chordata</taxon>
        <taxon>Craniata</taxon>
        <taxon>Vertebrata</taxon>
        <taxon>Euteleostomi</taxon>
        <taxon>Actinopterygii</taxon>
        <taxon>Neopterygii</taxon>
        <taxon>Teleostei</taxon>
        <taxon>Clupei</taxon>
        <taxon>Clupeiformes</taxon>
        <taxon>Clupeoidei</taxon>
        <taxon>Engraulidae</taxon>
        <taxon>Coilinae</taxon>
        <taxon>Coilia</taxon>
    </lineage>
</organism>
<evidence type="ECO:0000256" key="4">
    <source>
        <dbReference type="ARBA" id="ARBA00022989"/>
    </source>
</evidence>
<feature type="transmembrane region" description="Helical" evidence="7">
    <location>
        <begin position="64"/>
        <end position="85"/>
    </location>
</feature>
<keyword evidence="5 7" id="KW-0472">Membrane</keyword>
<evidence type="ECO:0000256" key="1">
    <source>
        <dbReference type="ARBA" id="ARBA00004141"/>
    </source>
</evidence>
<keyword evidence="3 7" id="KW-0812">Transmembrane</keyword>
<sequence length="384" mass="42103">MTPAHRRRPRKMTFYDGIYPFYPLQRTPFIFSSSLLTIILVFLVLAASLLLILPGIRGKSRFFWMFRIIVSLFIGVVIVALNFTADWAQGSLRANSTYKSFSRAVVSADVGLHVGLYGINITLKGNPVHQLNETIDYNEEFSWTGQLDEQYSEALERGLPNPILYIAEKFTRNSACGLIYQYRYSGRYASATLWTAFCCWLTANILFSMPVLLYAGYMMLATAAFIFFSMASFSTVFGLPQCSFSIGDATLQPSYSHSFWLALATGVLCVLIGCMVVLLDWLVPEMVREAFSVSGDDDEQEDFPHGYLNANFLEGVAIEGGLAIGGGETSKEGGSATEGGVMVKAGGVKPVTISDLVVSLTLTMALALAMIKLLGLIIASVTQD</sequence>
<feature type="transmembrane region" description="Helical" evidence="7">
    <location>
        <begin position="214"/>
        <end position="239"/>
    </location>
</feature>
<proteinExistence type="inferred from homology"/>
<feature type="transmembrane region" description="Helical" evidence="7">
    <location>
        <begin position="356"/>
        <end position="381"/>
    </location>
</feature>
<feature type="transmembrane region" description="Helical" evidence="7">
    <location>
        <begin position="188"/>
        <end position="207"/>
    </location>
</feature>
<evidence type="ECO:0000256" key="3">
    <source>
        <dbReference type="ARBA" id="ARBA00022692"/>
    </source>
</evidence>
<dbReference type="PANTHER" id="PTHR31158:SF1">
    <property type="entry name" value="DOXA1 FACTOR-RELATED"/>
    <property type="match status" value="1"/>
</dbReference>
<dbReference type="PANTHER" id="PTHR31158">
    <property type="entry name" value="DUAL OXIDASE 2"/>
    <property type="match status" value="1"/>
</dbReference>
<keyword evidence="9" id="KW-1185">Reference proteome</keyword>
<dbReference type="AlphaFoldDB" id="A0ABD1K2M3"/>